<sequence>MASPLPRLRVGQSKNSLIKALAMELNYPPDTGVDRKPGLWPRKNRVDNPSPHNPLLWQERMGMKQAWLVLSQEEGKSPPPTFMLRIIEGMKNEQIMSEVLCWSRDPVQLRTMAAGKEDIYQALQEFVNVLMHYKIPMALVSTHPQKTLKAAMGSIGIEEYFIVMAAAEDYAVQLLKFIPEWCIVFGKSNQTIEVAHDAKMKCVAVASKHLVYELVAADLVVRCLDKLSMVDLKNLVAIESEFGYGKLELEMEEHEDPSTLTKVAFDDNFR</sequence>
<dbReference type="InterPro" id="IPR023214">
    <property type="entry name" value="HAD_sf"/>
</dbReference>
<keyword evidence="2" id="KW-1185">Reference proteome</keyword>
<dbReference type="AlphaFoldDB" id="A0A5N5G598"/>
<dbReference type="CDD" id="cd07505">
    <property type="entry name" value="HAD_BPGM-like"/>
    <property type="match status" value="1"/>
</dbReference>
<dbReference type="PANTHER" id="PTHR47108:SF1">
    <property type="entry name" value="5-AMINO-6-(5-PHOSPHO-D-RIBITYLAMINO)URACIL PHOSPHATASE, CHLOROPLASTIC"/>
    <property type="match status" value="1"/>
</dbReference>
<gene>
    <name evidence="1" type="ORF">D8674_011770</name>
</gene>
<dbReference type="OrthoDB" id="40579at2759"/>
<reference evidence="1 2" key="1">
    <citation type="submission" date="2019-09" db="EMBL/GenBank/DDBJ databases">
        <authorList>
            <person name="Ou C."/>
        </authorList>
    </citation>
    <scope>NUCLEOTIDE SEQUENCE [LARGE SCALE GENOMIC DNA]</scope>
    <source>
        <strain evidence="1">S2</strain>
        <tissue evidence="1">Leaf</tissue>
    </source>
</reference>
<evidence type="ECO:0000313" key="1">
    <source>
        <dbReference type="EMBL" id="KAB2608602.1"/>
    </source>
</evidence>
<dbReference type="SUPFAM" id="SSF56784">
    <property type="entry name" value="HAD-like"/>
    <property type="match status" value="1"/>
</dbReference>
<proteinExistence type="predicted"/>
<comment type="caution">
    <text evidence="1">The sequence shown here is derived from an EMBL/GenBank/DDBJ whole genome shotgun (WGS) entry which is preliminary data.</text>
</comment>
<reference evidence="2" key="2">
    <citation type="submission" date="2019-10" db="EMBL/GenBank/DDBJ databases">
        <title>A de novo genome assembly of a pear dwarfing rootstock.</title>
        <authorList>
            <person name="Wang F."/>
            <person name="Wang J."/>
            <person name="Li S."/>
            <person name="Zhang Y."/>
            <person name="Fang M."/>
            <person name="Ma L."/>
            <person name="Zhao Y."/>
            <person name="Jiang S."/>
        </authorList>
    </citation>
    <scope>NUCLEOTIDE SEQUENCE [LARGE SCALE GENOMIC DNA]</scope>
</reference>
<organism evidence="1 2">
    <name type="scientific">Pyrus ussuriensis x Pyrus communis</name>
    <dbReference type="NCBI Taxonomy" id="2448454"/>
    <lineage>
        <taxon>Eukaryota</taxon>
        <taxon>Viridiplantae</taxon>
        <taxon>Streptophyta</taxon>
        <taxon>Embryophyta</taxon>
        <taxon>Tracheophyta</taxon>
        <taxon>Spermatophyta</taxon>
        <taxon>Magnoliopsida</taxon>
        <taxon>eudicotyledons</taxon>
        <taxon>Gunneridae</taxon>
        <taxon>Pentapetalae</taxon>
        <taxon>rosids</taxon>
        <taxon>fabids</taxon>
        <taxon>Rosales</taxon>
        <taxon>Rosaceae</taxon>
        <taxon>Amygdaloideae</taxon>
        <taxon>Maleae</taxon>
        <taxon>Pyrus</taxon>
    </lineage>
</organism>
<name>A0A5N5G598_9ROSA</name>
<protein>
    <submittedName>
        <fullName evidence="1">Uncharacterized protein</fullName>
    </submittedName>
</protein>
<accession>A0A5N5G598</accession>
<reference evidence="1 2" key="3">
    <citation type="submission" date="2019-11" db="EMBL/GenBank/DDBJ databases">
        <title>A de novo genome assembly of a pear dwarfing rootstock.</title>
        <authorList>
            <person name="Wang F."/>
            <person name="Wang J."/>
            <person name="Li S."/>
            <person name="Zhang Y."/>
            <person name="Fang M."/>
            <person name="Ma L."/>
            <person name="Zhao Y."/>
            <person name="Jiang S."/>
        </authorList>
    </citation>
    <scope>NUCLEOTIDE SEQUENCE [LARGE SCALE GENOMIC DNA]</scope>
    <source>
        <strain evidence="1">S2</strain>
        <tissue evidence="1">Leaf</tissue>
    </source>
</reference>
<dbReference type="Proteomes" id="UP000327157">
    <property type="component" value="Chromosome 14"/>
</dbReference>
<evidence type="ECO:0000313" key="2">
    <source>
        <dbReference type="Proteomes" id="UP000327157"/>
    </source>
</evidence>
<dbReference type="Gene3D" id="3.40.50.1000">
    <property type="entry name" value="HAD superfamily/HAD-like"/>
    <property type="match status" value="1"/>
</dbReference>
<dbReference type="InterPro" id="IPR036412">
    <property type="entry name" value="HAD-like_sf"/>
</dbReference>
<dbReference type="PANTHER" id="PTHR47108">
    <property type="entry name" value="5-AMINO-6-(5-PHOSPHO-D-RIBITYLAMINO)URACIL PHOSPHATASE, CHLOROPLASTIC"/>
    <property type="match status" value="1"/>
</dbReference>
<dbReference type="EMBL" id="SMOL01000553">
    <property type="protein sequence ID" value="KAB2608602.1"/>
    <property type="molecule type" value="Genomic_DNA"/>
</dbReference>